<comment type="subcellular location">
    <subcellularLocation>
        <location evidence="1">Nucleus</location>
    </subcellularLocation>
</comment>
<keyword evidence="11" id="KW-1185">Reference proteome</keyword>
<evidence type="ECO:0000256" key="3">
    <source>
        <dbReference type="ARBA" id="ARBA00022763"/>
    </source>
</evidence>
<name>A0A1D1UV86_RAMVA</name>
<dbReference type="Gene3D" id="2.20.20.110">
    <property type="entry name" value="Rad4, beta-hairpin domain BHD1"/>
    <property type="match status" value="1"/>
</dbReference>
<dbReference type="SMART" id="SM01030">
    <property type="entry name" value="BHD_1"/>
    <property type="match status" value="1"/>
</dbReference>
<dbReference type="InterPro" id="IPR018328">
    <property type="entry name" value="Rad4_beta-hairpin_dom3"/>
</dbReference>
<dbReference type="InterPro" id="IPR042488">
    <property type="entry name" value="Rad4_BHD3_sf"/>
</dbReference>
<evidence type="ECO:0000259" key="9">
    <source>
        <dbReference type="SMART" id="SM01032"/>
    </source>
</evidence>
<reference evidence="10 11" key="1">
    <citation type="journal article" date="2016" name="Nat. Commun.">
        <title>Extremotolerant tardigrade genome and improved radiotolerance of human cultured cells by tardigrade-unique protein.</title>
        <authorList>
            <person name="Hashimoto T."/>
            <person name="Horikawa D.D."/>
            <person name="Saito Y."/>
            <person name="Kuwahara H."/>
            <person name="Kozuka-Hata H."/>
            <person name="Shin-I T."/>
            <person name="Minakuchi Y."/>
            <person name="Ohishi K."/>
            <person name="Motoyama A."/>
            <person name="Aizu T."/>
            <person name="Enomoto A."/>
            <person name="Kondo K."/>
            <person name="Tanaka S."/>
            <person name="Hara Y."/>
            <person name="Koshikawa S."/>
            <person name="Sagara H."/>
            <person name="Miura T."/>
            <person name="Yokobori S."/>
            <person name="Miyagawa K."/>
            <person name="Suzuki Y."/>
            <person name="Kubo T."/>
            <person name="Oyama M."/>
            <person name="Kohara Y."/>
            <person name="Fujiyama A."/>
            <person name="Arakawa K."/>
            <person name="Katayama T."/>
            <person name="Toyoda A."/>
            <person name="Kunieda T."/>
        </authorList>
    </citation>
    <scope>NUCLEOTIDE SEQUENCE [LARGE SCALE GENOMIC DNA]</scope>
    <source>
        <strain evidence="10 11">YOKOZUNA-1</strain>
    </source>
</reference>
<dbReference type="GO" id="GO:0003684">
    <property type="term" value="F:damaged DNA binding"/>
    <property type="evidence" value="ECO:0007669"/>
    <property type="project" value="InterPro"/>
</dbReference>
<comment type="similarity">
    <text evidence="2">Belongs to the XPC family.</text>
</comment>
<dbReference type="PANTHER" id="PTHR12135">
    <property type="entry name" value="DNA REPAIR PROTEIN XP-C / RAD4"/>
    <property type="match status" value="1"/>
</dbReference>
<dbReference type="SMART" id="SM01032">
    <property type="entry name" value="BHD_3"/>
    <property type="match status" value="1"/>
</dbReference>
<evidence type="ECO:0000313" key="10">
    <source>
        <dbReference type="EMBL" id="GAU93569.1"/>
    </source>
</evidence>
<dbReference type="Gene3D" id="3.90.260.10">
    <property type="entry name" value="Transglutaminase-like"/>
    <property type="match status" value="1"/>
</dbReference>
<dbReference type="Proteomes" id="UP000186922">
    <property type="component" value="Unassembled WGS sequence"/>
</dbReference>
<evidence type="ECO:0000259" key="8">
    <source>
        <dbReference type="SMART" id="SM01031"/>
    </source>
</evidence>
<feature type="domain" description="Rad4 beta-hairpin" evidence="8">
    <location>
        <begin position="483"/>
        <end position="548"/>
    </location>
</feature>
<feature type="compositionally biased region" description="Acidic residues" evidence="6">
    <location>
        <begin position="1"/>
        <end position="25"/>
    </location>
</feature>
<evidence type="ECO:0000313" key="11">
    <source>
        <dbReference type="Proteomes" id="UP000186922"/>
    </source>
</evidence>
<dbReference type="OrthoDB" id="300780at2759"/>
<dbReference type="Pfam" id="PF10404">
    <property type="entry name" value="BHD_2"/>
    <property type="match status" value="1"/>
</dbReference>
<sequence length="732" mass="82641">MSEDSKDSDDWEAVESANVEDEEDQLPVASTPVEIDVPLDGSAKKVKKKDLEALLLARLKRKEKEMNVDIHKVHVLCCLTHGFYLNDTIGHNVDLLGTALSQWSMPVVQKICQDTNSIELDARRLHLLVQSIKGNFPLKDVKDDVTDTTNTVADLKRALVQKRCGSYLHQVLITVLMLRCLGLDVRLIYSMQPRPVMKLLQEKPASRNTDKSSGTVESPYFSGKGPSKPSSSKATQLEPSKKAKTFSKTNGSTRTSGGKKSVSDADEDFEPVPKKLRSSASTPSKSPSKNKIPEARTPTSTLRSASQRSTPKKSSVSSKLLVGGFDYWIDVYCSRLKSYVAVSQSAHVDGANQHTNCEKSATQPVHYVVAFGEKNEAKDVTAMFSSDFLTNTRKLQADPGWWKKTLSMFRPGNLLRDADEDDAIRELLLKRPLPKSVQEYKGHPLYVLERHLLKYEALYPPNTAPVHKIRNEPVYLKELVHSLKTRENWLKEARVIKLGEKPYKEVRKAKRGHKKISQLAALAGIPSTCKEESSGLFGRWQTEDYTPPVAENGIVPRNEHGNVDMFKPSMLPIGCAHIHIKDIHKVAKRLNIDCAAAMIGWDFAGGHCHPVMDGWIVCQEYEETLLDAWNNQQFKVEEEEKEAKSKKAIDNWRRLIRNLRLRRDLERKYGSAQGGASEERKKPPEPEVIEIDSELHHGHVPRLTMRNWTRKFWILPSRRWLRGLPSGCYEHG</sequence>
<feature type="region of interest" description="Disordered" evidence="6">
    <location>
        <begin position="1"/>
        <end position="32"/>
    </location>
</feature>
<keyword evidence="5" id="KW-0539">Nucleus</keyword>
<evidence type="ECO:0000256" key="5">
    <source>
        <dbReference type="ARBA" id="ARBA00023242"/>
    </source>
</evidence>
<dbReference type="Pfam" id="PF10403">
    <property type="entry name" value="BHD_1"/>
    <property type="match status" value="1"/>
</dbReference>
<comment type="caution">
    <text evidence="10">The sequence shown here is derived from an EMBL/GenBank/DDBJ whole genome shotgun (WGS) entry which is preliminary data.</text>
</comment>
<evidence type="ECO:0000256" key="6">
    <source>
        <dbReference type="SAM" id="MobiDB-lite"/>
    </source>
</evidence>
<dbReference type="EMBL" id="BDGG01000002">
    <property type="protein sequence ID" value="GAU93569.1"/>
    <property type="molecule type" value="Genomic_DNA"/>
</dbReference>
<dbReference type="STRING" id="947166.A0A1D1UV86"/>
<feature type="compositionally biased region" description="Low complexity" evidence="6">
    <location>
        <begin position="222"/>
        <end position="233"/>
    </location>
</feature>
<dbReference type="InterPro" id="IPR018327">
    <property type="entry name" value="BHD_2"/>
</dbReference>
<dbReference type="GO" id="GO:0000111">
    <property type="term" value="C:nucleotide-excision repair factor 2 complex"/>
    <property type="evidence" value="ECO:0007669"/>
    <property type="project" value="TreeGrafter"/>
</dbReference>
<dbReference type="InterPro" id="IPR018326">
    <property type="entry name" value="Rad4_beta-hairpin_dom1"/>
</dbReference>
<proteinExistence type="inferred from homology"/>
<feature type="domain" description="Rad4 beta-hairpin" evidence="7">
    <location>
        <begin position="429"/>
        <end position="481"/>
    </location>
</feature>
<feature type="region of interest" description="Disordered" evidence="6">
    <location>
        <begin position="200"/>
        <end position="315"/>
    </location>
</feature>
<feature type="compositionally biased region" description="Polar residues" evidence="6">
    <location>
        <begin position="246"/>
        <end position="258"/>
    </location>
</feature>
<evidence type="ECO:0000259" key="7">
    <source>
        <dbReference type="SMART" id="SM01030"/>
    </source>
</evidence>
<dbReference type="GO" id="GO:0005737">
    <property type="term" value="C:cytoplasm"/>
    <property type="evidence" value="ECO:0007669"/>
    <property type="project" value="TreeGrafter"/>
</dbReference>
<dbReference type="AlphaFoldDB" id="A0A1D1UV86"/>
<dbReference type="GO" id="GO:0006289">
    <property type="term" value="P:nucleotide-excision repair"/>
    <property type="evidence" value="ECO:0007669"/>
    <property type="project" value="InterPro"/>
</dbReference>
<accession>A0A1D1UV86</accession>
<dbReference type="Pfam" id="PF10405">
    <property type="entry name" value="BHD_3"/>
    <property type="match status" value="1"/>
</dbReference>
<dbReference type="InterPro" id="IPR038765">
    <property type="entry name" value="Papain-like_cys_pep_sf"/>
</dbReference>
<feature type="compositionally biased region" description="Low complexity" evidence="6">
    <location>
        <begin position="278"/>
        <end position="290"/>
    </location>
</feature>
<evidence type="ECO:0000256" key="1">
    <source>
        <dbReference type="ARBA" id="ARBA00004123"/>
    </source>
</evidence>
<evidence type="ECO:0000256" key="2">
    <source>
        <dbReference type="ARBA" id="ARBA00009525"/>
    </source>
</evidence>
<feature type="domain" description="Rad4 beta-hairpin" evidence="9">
    <location>
        <begin position="555"/>
        <end position="629"/>
    </location>
</feature>
<evidence type="ECO:0008006" key="12">
    <source>
        <dbReference type="Google" id="ProtNLM"/>
    </source>
</evidence>
<dbReference type="InterPro" id="IPR036985">
    <property type="entry name" value="Transglutaminase-like_sf"/>
</dbReference>
<dbReference type="PANTHER" id="PTHR12135:SF0">
    <property type="entry name" value="DNA REPAIR PROTEIN COMPLEMENTING XP-C CELLS"/>
    <property type="match status" value="1"/>
</dbReference>
<organism evidence="10 11">
    <name type="scientific">Ramazzottius varieornatus</name>
    <name type="common">Water bear</name>
    <name type="synonym">Tardigrade</name>
    <dbReference type="NCBI Taxonomy" id="947166"/>
    <lineage>
        <taxon>Eukaryota</taxon>
        <taxon>Metazoa</taxon>
        <taxon>Ecdysozoa</taxon>
        <taxon>Tardigrada</taxon>
        <taxon>Eutardigrada</taxon>
        <taxon>Parachela</taxon>
        <taxon>Hypsibioidea</taxon>
        <taxon>Ramazzottiidae</taxon>
        <taxon>Ramazzottius</taxon>
    </lineage>
</organism>
<dbReference type="InterPro" id="IPR004583">
    <property type="entry name" value="DNA_repair_Rad4"/>
</dbReference>
<dbReference type="GO" id="GO:0071942">
    <property type="term" value="C:XPC complex"/>
    <property type="evidence" value="ECO:0007669"/>
    <property type="project" value="TreeGrafter"/>
</dbReference>
<keyword evidence="4" id="KW-0234">DNA repair</keyword>
<feature type="compositionally biased region" description="Polar residues" evidence="6">
    <location>
        <begin position="297"/>
        <end position="309"/>
    </location>
</feature>
<protein>
    <recommendedName>
        <fullName evidence="12">Rad4 beta-hairpin domain-containing protein</fullName>
    </recommendedName>
</protein>
<dbReference type="GO" id="GO:0003697">
    <property type="term" value="F:single-stranded DNA binding"/>
    <property type="evidence" value="ECO:0007669"/>
    <property type="project" value="TreeGrafter"/>
</dbReference>
<gene>
    <name evidence="10" type="primary">RvY_05493</name>
    <name evidence="10" type="synonym">RvY_05493.1</name>
    <name evidence="10" type="ORF">RvY_05493-1</name>
</gene>
<keyword evidence="3" id="KW-0227">DNA damage</keyword>
<dbReference type="FunFam" id="3.30.70.2460:FF:000001">
    <property type="entry name" value="DNA repair protein Rad4 family"/>
    <property type="match status" value="1"/>
</dbReference>
<evidence type="ECO:0000256" key="4">
    <source>
        <dbReference type="ARBA" id="ARBA00023204"/>
    </source>
</evidence>
<dbReference type="Pfam" id="PF03835">
    <property type="entry name" value="Rad4"/>
    <property type="match status" value="1"/>
</dbReference>
<dbReference type="SUPFAM" id="SSF54001">
    <property type="entry name" value="Cysteine proteinases"/>
    <property type="match status" value="1"/>
</dbReference>
<dbReference type="SMART" id="SM01031">
    <property type="entry name" value="BHD_2"/>
    <property type="match status" value="1"/>
</dbReference>
<dbReference type="InterPro" id="IPR018325">
    <property type="entry name" value="Rad4/PNGase_transGLS-fold"/>
</dbReference>
<dbReference type="GO" id="GO:0006298">
    <property type="term" value="P:mismatch repair"/>
    <property type="evidence" value="ECO:0007669"/>
    <property type="project" value="TreeGrafter"/>
</dbReference>
<feature type="compositionally biased region" description="Basic and acidic residues" evidence="6">
    <location>
        <begin position="200"/>
        <end position="210"/>
    </location>
</feature>
<dbReference type="Gene3D" id="3.30.70.2460">
    <property type="entry name" value="Rad4, beta-hairpin domain BHD3"/>
    <property type="match status" value="1"/>
</dbReference>